<dbReference type="EMBL" id="JACXVP010000010">
    <property type="protein sequence ID" value="KAG5579799.1"/>
    <property type="molecule type" value="Genomic_DNA"/>
</dbReference>
<dbReference type="InterPro" id="IPR001878">
    <property type="entry name" value="Znf_CCHC"/>
</dbReference>
<dbReference type="InterPro" id="IPR054722">
    <property type="entry name" value="PolX-like_BBD"/>
</dbReference>
<proteinExistence type="predicted"/>
<evidence type="ECO:0000313" key="4">
    <source>
        <dbReference type="EMBL" id="KAG5579799.1"/>
    </source>
</evidence>
<comment type="caution">
    <text evidence="4">The sequence shown here is derived from an EMBL/GenBank/DDBJ whole genome shotgun (WGS) entry which is preliminary data.</text>
</comment>
<gene>
    <name evidence="4" type="ORF">H5410_050426</name>
</gene>
<feature type="domain" description="CCHC-type" evidence="3">
    <location>
        <begin position="123"/>
        <end position="138"/>
    </location>
</feature>
<accession>A0A9J5WWR9</accession>
<dbReference type="Proteomes" id="UP000824120">
    <property type="component" value="Chromosome 10"/>
</dbReference>
<dbReference type="PROSITE" id="PS50158">
    <property type="entry name" value="ZF_CCHC"/>
    <property type="match status" value="1"/>
</dbReference>
<evidence type="ECO:0000256" key="1">
    <source>
        <dbReference type="PROSITE-ProRule" id="PRU00047"/>
    </source>
</evidence>
<reference evidence="4 5" key="1">
    <citation type="submission" date="2020-09" db="EMBL/GenBank/DDBJ databases">
        <title>De no assembly of potato wild relative species, Solanum commersonii.</title>
        <authorList>
            <person name="Cho K."/>
        </authorList>
    </citation>
    <scope>NUCLEOTIDE SEQUENCE [LARGE SCALE GENOMIC DNA]</scope>
    <source>
        <strain evidence="4">LZ3.2</strain>
        <tissue evidence="4">Leaf</tissue>
    </source>
</reference>
<feature type="region of interest" description="Disordered" evidence="2">
    <location>
        <begin position="329"/>
        <end position="353"/>
    </location>
</feature>
<protein>
    <recommendedName>
        <fullName evidence="3">CCHC-type domain-containing protein</fullName>
    </recommendedName>
</protein>
<evidence type="ECO:0000259" key="3">
    <source>
        <dbReference type="PROSITE" id="PS50158"/>
    </source>
</evidence>
<keyword evidence="1" id="KW-0479">Metal-binding</keyword>
<dbReference type="GO" id="GO:0003676">
    <property type="term" value="F:nucleic acid binding"/>
    <property type="evidence" value="ECO:0007669"/>
    <property type="project" value="InterPro"/>
</dbReference>
<feature type="compositionally biased region" description="Polar residues" evidence="2">
    <location>
        <begin position="333"/>
        <end position="353"/>
    </location>
</feature>
<evidence type="ECO:0000256" key="2">
    <source>
        <dbReference type="SAM" id="MobiDB-lite"/>
    </source>
</evidence>
<keyword evidence="1" id="KW-0863">Zinc-finger</keyword>
<dbReference type="InterPro" id="IPR036875">
    <property type="entry name" value="Znf_CCHC_sf"/>
</dbReference>
<dbReference type="Gene3D" id="4.10.60.10">
    <property type="entry name" value="Zinc finger, CCHC-type"/>
    <property type="match status" value="1"/>
</dbReference>
<organism evidence="4 5">
    <name type="scientific">Solanum commersonii</name>
    <name type="common">Commerson's wild potato</name>
    <name type="synonym">Commerson's nightshade</name>
    <dbReference type="NCBI Taxonomy" id="4109"/>
    <lineage>
        <taxon>Eukaryota</taxon>
        <taxon>Viridiplantae</taxon>
        <taxon>Streptophyta</taxon>
        <taxon>Embryophyta</taxon>
        <taxon>Tracheophyta</taxon>
        <taxon>Spermatophyta</taxon>
        <taxon>Magnoliopsida</taxon>
        <taxon>eudicotyledons</taxon>
        <taxon>Gunneridae</taxon>
        <taxon>Pentapetalae</taxon>
        <taxon>asterids</taxon>
        <taxon>lamiids</taxon>
        <taxon>Solanales</taxon>
        <taxon>Solanaceae</taxon>
        <taxon>Solanoideae</taxon>
        <taxon>Solaneae</taxon>
        <taxon>Solanum</taxon>
    </lineage>
</organism>
<dbReference type="Pfam" id="PF22936">
    <property type="entry name" value="Pol_BBD"/>
    <property type="match status" value="1"/>
</dbReference>
<dbReference type="AlphaFoldDB" id="A0A9J5WWR9"/>
<keyword evidence="5" id="KW-1185">Reference proteome</keyword>
<evidence type="ECO:0000313" key="5">
    <source>
        <dbReference type="Proteomes" id="UP000824120"/>
    </source>
</evidence>
<keyword evidence="1" id="KW-0862">Zinc</keyword>
<sequence length="353" mass="40101">MWSHLDTLDNQQNLAREFELERLFAESIQGEKVVQYFYFVLLTLWAEQDQVISASIPVTRLKDFMTTMKGTRTVQFIMKLKLESEHFHVSILNREKLPALEVLPWRIPLPWTLPANSNKHVQCYHCKETGHIISHCKKRNYCNYCKKDDYIILECRKKSGPGKRSTPHKAFQAMAKDAGTREPPNTKVLDRNDIYKMIQESLVAALPNAISSALSATYPGKTKLSYSTVWHIDSAASYHMIGNKKLFSELSNPCSRHEIVTANGHALTALTIIYYVFREKKISRDAACHSHLVVGPSSTMSSTTSGTTYDFDPFLDNDTTSANINSLPHPHNASLNLNNQPSPTRQNNIYPIK</sequence>
<dbReference type="GO" id="GO:0008270">
    <property type="term" value="F:zinc ion binding"/>
    <property type="evidence" value="ECO:0007669"/>
    <property type="project" value="UniProtKB-KW"/>
</dbReference>
<name>A0A9J5WWR9_SOLCO</name>
<dbReference type="OrthoDB" id="1303410at2759"/>
<dbReference type="SUPFAM" id="SSF57756">
    <property type="entry name" value="Retrovirus zinc finger-like domains"/>
    <property type="match status" value="1"/>
</dbReference>